<reference evidence="2" key="2">
    <citation type="journal article" date="2015" name="Data Brief">
        <title>Shoot transcriptome of the giant reed, Arundo donax.</title>
        <authorList>
            <person name="Barrero R.A."/>
            <person name="Guerrero F.D."/>
            <person name="Moolhuijzen P."/>
            <person name="Goolsby J.A."/>
            <person name="Tidwell J."/>
            <person name="Bellgard S.E."/>
            <person name="Bellgard M.I."/>
        </authorList>
    </citation>
    <scope>NUCLEOTIDE SEQUENCE</scope>
    <source>
        <tissue evidence="2">Shoot tissue taken approximately 20 cm above the soil surface</tissue>
    </source>
</reference>
<name>A0A0A9CQQ3_ARUDO</name>
<dbReference type="EMBL" id="GBRH01221122">
    <property type="protein sequence ID" value="JAD76773.1"/>
    <property type="molecule type" value="Transcribed_RNA"/>
</dbReference>
<feature type="transmembrane region" description="Helical" evidence="1">
    <location>
        <begin position="16"/>
        <end position="36"/>
    </location>
</feature>
<evidence type="ECO:0000313" key="2">
    <source>
        <dbReference type="EMBL" id="JAD76773.1"/>
    </source>
</evidence>
<organism evidence="2">
    <name type="scientific">Arundo donax</name>
    <name type="common">Giant reed</name>
    <name type="synonym">Donax arundinaceus</name>
    <dbReference type="NCBI Taxonomy" id="35708"/>
    <lineage>
        <taxon>Eukaryota</taxon>
        <taxon>Viridiplantae</taxon>
        <taxon>Streptophyta</taxon>
        <taxon>Embryophyta</taxon>
        <taxon>Tracheophyta</taxon>
        <taxon>Spermatophyta</taxon>
        <taxon>Magnoliopsida</taxon>
        <taxon>Liliopsida</taxon>
        <taxon>Poales</taxon>
        <taxon>Poaceae</taxon>
        <taxon>PACMAD clade</taxon>
        <taxon>Arundinoideae</taxon>
        <taxon>Arundineae</taxon>
        <taxon>Arundo</taxon>
    </lineage>
</organism>
<sequence>MGSCILIYSPVVWFDLPVLVVYPYGYMLSELLCYIVSNSRPTSRRHRCPVHILCLSQLVSICLLLNPSAVSCQCRLPPLSPSPVTSLPPVHLILLFRCQYHSCVLRDAWVVSELFLAVLQ</sequence>
<keyword evidence="1" id="KW-1133">Transmembrane helix</keyword>
<evidence type="ECO:0000256" key="1">
    <source>
        <dbReference type="SAM" id="Phobius"/>
    </source>
</evidence>
<dbReference type="AlphaFoldDB" id="A0A0A9CQQ3"/>
<protein>
    <submittedName>
        <fullName evidence="2">Uncharacterized protein</fullName>
    </submittedName>
</protein>
<reference evidence="2" key="1">
    <citation type="submission" date="2014-09" db="EMBL/GenBank/DDBJ databases">
        <authorList>
            <person name="Magalhaes I.L.F."/>
            <person name="Oliveira U."/>
            <person name="Santos F.R."/>
            <person name="Vidigal T.H.D.A."/>
            <person name="Brescovit A.D."/>
            <person name="Santos A.J."/>
        </authorList>
    </citation>
    <scope>NUCLEOTIDE SEQUENCE</scope>
    <source>
        <tissue evidence="2">Shoot tissue taken approximately 20 cm above the soil surface</tissue>
    </source>
</reference>
<proteinExistence type="predicted"/>
<accession>A0A0A9CQQ3</accession>
<keyword evidence="1" id="KW-0812">Transmembrane</keyword>
<keyword evidence="1" id="KW-0472">Membrane</keyword>